<dbReference type="FunFam" id="2.130.10.10:FF:000615">
    <property type="entry name" value="Receptor for activated C kinase 1"/>
    <property type="match status" value="1"/>
</dbReference>
<dbReference type="SMART" id="SM00320">
    <property type="entry name" value="WD40"/>
    <property type="match status" value="3"/>
</dbReference>
<protein>
    <recommendedName>
        <fullName evidence="8">Guanine nucleotide-binding protein subunit beta-like protein A</fullName>
    </recommendedName>
</protein>
<feature type="region of interest" description="Disordered" evidence="6">
    <location>
        <begin position="211"/>
        <end position="245"/>
    </location>
</feature>
<comment type="similarity">
    <text evidence="1">Belongs to the WD repeat G protein beta family. Ribosomal protein RACK1 subfamily.</text>
</comment>
<dbReference type="InterPro" id="IPR015943">
    <property type="entry name" value="WD40/YVTN_repeat-like_dom_sf"/>
</dbReference>
<dbReference type="PROSITE" id="PS00678">
    <property type="entry name" value="WD_REPEATS_1"/>
    <property type="match status" value="2"/>
</dbReference>
<dbReference type="InterPro" id="IPR019775">
    <property type="entry name" value="WD40_repeat_CS"/>
</dbReference>
<feature type="repeat" description="WD" evidence="5">
    <location>
        <begin position="154"/>
        <end position="195"/>
    </location>
</feature>
<dbReference type="PROSITE" id="PS50294">
    <property type="entry name" value="WD_REPEATS_REGION"/>
    <property type="match status" value="3"/>
</dbReference>
<dbReference type="InterPro" id="IPR036322">
    <property type="entry name" value="WD40_repeat_dom_sf"/>
</dbReference>
<proteinExistence type="inferred from homology"/>
<evidence type="ECO:0000256" key="1">
    <source>
        <dbReference type="ARBA" id="ARBA00007253"/>
    </source>
</evidence>
<evidence type="ECO:0000256" key="6">
    <source>
        <dbReference type="SAM" id="MobiDB-lite"/>
    </source>
</evidence>
<dbReference type="GO" id="GO:1990904">
    <property type="term" value="C:ribonucleoprotein complex"/>
    <property type="evidence" value="ECO:0007669"/>
    <property type="project" value="UniProtKB-KW"/>
</dbReference>
<evidence type="ECO:0000256" key="2">
    <source>
        <dbReference type="ARBA" id="ARBA00022574"/>
    </source>
</evidence>
<dbReference type="InterPro" id="IPR045223">
    <property type="entry name" value="RACK1-like"/>
</dbReference>
<keyword evidence="3" id="KW-0677">Repeat</keyword>
<evidence type="ECO:0000256" key="5">
    <source>
        <dbReference type="PROSITE-ProRule" id="PRU00221"/>
    </source>
</evidence>
<dbReference type="Gene3D" id="2.130.10.10">
    <property type="entry name" value="YVTN repeat-like/Quinoprotein amine dehydrogenase"/>
    <property type="match status" value="2"/>
</dbReference>
<feature type="repeat" description="WD" evidence="5">
    <location>
        <begin position="105"/>
        <end position="147"/>
    </location>
</feature>
<dbReference type="PRINTS" id="PR00320">
    <property type="entry name" value="GPROTEINBRPT"/>
</dbReference>
<dbReference type="GO" id="GO:0043022">
    <property type="term" value="F:ribosome binding"/>
    <property type="evidence" value="ECO:0007669"/>
    <property type="project" value="InterPro"/>
</dbReference>
<keyword evidence="2 5" id="KW-0853">WD repeat</keyword>
<dbReference type="GO" id="GO:0045182">
    <property type="term" value="F:translation regulator activity"/>
    <property type="evidence" value="ECO:0007669"/>
    <property type="project" value="InterPro"/>
</dbReference>
<feature type="compositionally biased region" description="Basic and acidic residues" evidence="6">
    <location>
        <begin position="17"/>
        <end position="27"/>
    </location>
</feature>
<evidence type="ECO:0000256" key="3">
    <source>
        <dbReference type="ARBA" id="ARBA00022737"/>
    </source>
</evidence>
<name>A0A6V7NY77_ANACO</name>
<sequence>MATRWYSAGRCAGNGRGDGDRDPDRQLGPDRVVVARQVGAGVEADEDAASAGGDAAYGVPQRRLTGHSHFVQDVVLSSTGSSRSRVLGRGAAALDINLGTTTRRFVGHTKDVLSVAFSVDNRQIVTYQPLIVSGFLDRTVKVWNLTNCKLRCTLTGHAGYVNTVAVSPDGSLCASGGKDGVTLLWDLAEGKRLYSLDAGAIIHALCFSPTATGSAPPPRTASRSGTSRASPSSRTSSPRPHQQEPARTLSMLYCTSLSWSIDGSTLFTGYTDGTIRVWKVNPY</sequence>
<feature type="compositionally biased region" description="Low complexity" evidence="6">
    <location>
        <begin position="220"/>
        <end position="240"/>
    </location>
</feature>
<feature type="repeat" description="WD" evidence="5">
    <location>
        <begin position="255"/>
        <end position="283"/>
    </location>
</feature>
<organism evidence="7">
    <name type="scientific">Ananas comosus var. bracteatus</name>
    <name type="common">red pineapple</name>
    <dbReference type="NCBI Taxonomy" id="296719"/>
    <lineage>
        <taxon>Eukaryota</taxon>
        <taxon>Viridiplantae</taxon>
        <taxon>Streptophyta</taxon>
        <taxon>Embryophyta</taxon>
        <taxon>Tracheophyta</taxon>
        <taxon>Spermatophyta</taxon>
        <taxon>Magnoliopsida</taxon>
        <taxon>Liliopsida</taxon>
        <taxon>Poales</taxon>
        <taxon>Bromeliaceae</taxon>
        <taxon>Bromelioideae</taxon>
        <taxon>Ananas</taxon>
    </lineage>
</organism>
<dbReference type="InterPro" id="IPR001680">
    <property type="entry name" value="WD40_rpt"/>
</dbReference>
<dbReference type="PROSITE" id="PS50082">
    <property type="entry name" value="WD_REPEATS_2"/>
    <property type="match status" value="3"/>
</dbReference>
<reference evidence="7" key="1">
    <citation type="submission" date="2020-07" db="EMBL/GenBank/DDBJ databases">
        <authorList>
            <person name="Lin J."/>
        </authorList>
    </citation>
    <scope>NUCLEOTIDE SEQUENCE</scope>
</reference>
<feature type="region of interest" description="Disordered" evidence="6">
    <location>
        <begin position="1"/>
        <end position="27"/>
    </location>
</feature>
<evidence type="ECO:0000256" key="4">
    <source>
        <dbReference type="ARBA" id="ARBA00023274"/>
    </source>
</evidence>
<evidence type="ECO:0000313" key="7">
    <source>
        <dbReference type="EMBL" id="CAD1823543.1"/>
    </source>
</evidence>
<dbReference type="SUPFAM" id="SSF50978">
    <property type="entry name" value="WD40 repeat-like"/>
    <property type="match status" value="1"/>
</dbReference>
<dbReference type="PANTHER" id="PTHR19868">
    <property type="entry name" value="RECEPTOR FOR ACTIVATED PROTEIN KINASE C RACK1"/>
    <property type="match status" value="1"/>
</dbReference>
<evidence type="ECO:0008006" key="8">
    <source>
        <dbReference type="Google" id="ProtNLM"/>
    </source>
</evidence>
<accession>A0A6V7NY77</accession>
<gene>
    <name evidence="7" type="ORF">CB5_LOCUS6754</name>
</gene>
<dbReference type="EMBL" id="LR862143">
    <property type="protein sequence ID" value="CAD1823543.1"/>
    <property type="molecule type" value="Genomic_DNA"/>
</dbReference>
<dbReference type="InterPro" id="IPR020472">
    <property type="entry name" value="WD40_PAC1"/>
</dbReference>
<dbReference type="AlphaFoldDB" id="A0A6V7NY77"/>
<dbReference type="Pfam" id="PF00400">
    <property type="entry name" value="WD40"/>
    <property type="match status" value="3"/>
</dbReference>
<keyword evidence="4" id="KW-0687">Ribonucleoprotein</keyword>